<dbReference type="Proteomes" id="UP001551675">
    <property type="component" value="Unassembled WGS sequence"/>
</dbReference>
<dbReference type="PANTHER" id="PTHR43335">
    <property type="entry name" value="ABC TRANSPORTER, ATP-BINDING PROTEIN"/>
    <property type="match status" value="1"/>
</dbReference>
<comment type="similarity">
    <text evidence="1">Belongs to the ABC transporter superfamily.</text>
</comment>
<organism evidence="7 8">
    <name type="scientific">Microtetraspora glauca</name>
    <dbReference type="NCBI Taxonomy" id="1996"/>
    <lineage>
        <taxon>Bacteria</taxon>
        <taxon>Bacillati</taxon>
        <taxon>Actinomycetota</taxon>
        <taxon>Actinomycetes</taxon>
        <taxon>Streptosporangiales</taxon>
        <taxon>Streptosporangiaceae</taxon>
        <taxon>Microtetraspora</taxon>
    </lineage>
</organism>
<evidence type="ECO:0000259" key="6">
    <source>
        <dbReference type="PROSITE" id="PS50893"/>
    </source>
</evidence>
<feature type="region of interest" description="Disordered" evidence="5">
    <location>
        <begin position="268"/>
        <end position="322"/>
    </location>
</feature>
<proteinExistence type="inferred from homology"/>
<dbReference type="GO" id="GO:0005524">
    <property type="term" value="F:ATP binding"/>
    <property type="evidence" value="ECO:0007669"/>
    <property type="project" value="UniProtKB-KW"/>
</dbReference>
<evidence type="ECO:0000256" key="1">
    <source>
        <dbReference type="ARBA" id="ARBA00005417"/>
    </source>
</evidence>
<dbReference type="InterPro" id="IPR003593">
    <property type="entry name" value="AAA+_ATPase"/>
</dbReference>
<reference evidence="7 8" key="1">
    <citation type="submission" date="2024-06" db="EMBL/GenBank/DDBJ databases">
        <title>The Natural Products Discovery Center: Release of the First 8490 Sequenced Strains for Exploring Actinobacteria Biosynthetic Diversity.</title>
        <authorList>
            <person name="Kalkreuter E."/>
            <person name="Kautsar S.A."/>
            <person name="Yang D."/>
            <person name="Bader C.D."/>
            <person name="Teijaro C.N."/>
            <person name="Fluegel L."/>
            <person name="Davis C.M."/>
            <person name="Simpson J.R."/>
            <person name="Lauterbach L."/>
            <person name="Steele A.D."/>
            <person name="Gui C."/>
            <person name="Meng S."/>
            <person name="Li G."/>
            <person name="Viehrig K."/>
            <person name="Ye F."/>
            <person name="Su P."/>
            <person name="Kiefer A.F."/>
            <person name="Nichols A."/>
            <person name="Cepeda A.J."/>
            <person name="Yan W."/>
            <person name="Fan B."/>
            <person name="Jiang Y."/>
            <person name="Adhikari A."/>
            <person name="Zheng C.-J."/>
            <person name="Schuster L."/>
            <person name="Cowan T.M."/>
            <person name="Smanski M.J."/>
            <person name="Chevrette M.G."/>
            <person name="De Carvalho L.P.S."/>
            <person name="Shen B."/>
        </authorList>
    </citation>
    <scope>NUCLEOTIDE SEQUENCE [LARGE SCALE GENOMIC DNA]</scope>
    <source>
        <strain evidence="7 8">NPDC050100</strain>
    </source>
</reference>
<evidence type="ECO:0000313" key="7">
    <source>
        <dbReference type="EMBL" id="MEV0974233.1"/>
    </source>
</evidence>
<evidence type="ECO:0000256" key="5">
    <source>
        <dbReference type="SAM" id="MobiDB-lite"/>
    </source>
</evidence>
<dbReference type="InterPro" id="IPR027417">
    <property type="entry name" value="P-loop_NTPase"/>
</dbReference>
<dbReference type="Pfam" id="PF00005">
    <property type="entry name" value="ABC_tran"/>
    <property type="match status" value="1"/>
</dbReference>
<feature type="domain" description="ABC transporter" evidence="6">
    <location>
        <begin position="17"/>
        <end position="248"/>
    </location>
</feature>
<dbReference type="SMART" id="SM00382">
    <property type="entry name" value="AAA"/>
    <property type="match status" value="1"/>
</dbReference>
<keyword evidence="2" id="KW-0813">Transport</keyword>
<evidence type="ECO:0000313" key="8">
    <source>
        <dbReference type="Proteomes" id="UP001551675"/>
    </source>
</evidence>
<dbReference type="SUPFAM" id="SSF52540">
    <property type="entry name" value="P-loop containing nucleoside triphosphate hydrolases"/>
    <property type="match status" value="1"/>
</dbReference>
<dbReference type="InterPro" id="IPR017871">
    <property type="entry name" value="ABC_transporter-like_CS"/>
</dbReference>
<protein>
    <submittedName>
        <fullName evidence="7">ATP-binding cassette domain-containing protein</fullName>
    </submittedName>
</protein>
<keyword evidence="8" id="KW-1185">Reference proteome</keyword>
<dbReference type="Gene3D" id="3.40.50.300">
    <property type="entry name" value="P-loop containing nucleotide triphosphate hydrolases"/>
    <property type="match status" value="1"/>
</dbReference>
<name>A0ABV3GRG6_MICGL</name>
<gene>
    <name evidence="7" type="ORF">AB0I59_37040</name>
</gene>
<evidence type="ECO:0000256" key="2">
    <source>
        <dbReference type="ARBA" id="ARBA00022448"/>
    </source>
</evidence>
<dbReference type="PROSITE" id="PS50893">
    <property type="entry name" value="ABC_TRANSPORTER_2"/>
    <property type="match status" value="1"/>
</dbReference>
<feature type="compositionally biased region" description="Low complexity" evidence="5">
    <location>
        <begin position="284"/>
        <end position="315"/>
    </location>
</feature>
<dbReference type="InterPro" id="IPR003439">
    <property type="entry name" value="ABC_transporter-like_ATP-bd"/>
</dbReference>
<dbReference type="PANTHER" id="PTHR43335:SF2">
    <property type="entry name" value="ABC TRANSPORTER, ATP-BINDING PROTEIN"/>
    <property type="match status" value="1"/>
</dbReference>
<keyword evidence="4 7" id="KW-0067">ATP-binding</keyword>
<dbReference type="PROSITE" id="PS00211">
    <property type="entry name" value="ABC_TRANSPORTER_1"/>
    <property type="match status" value="1"/>
</dbReference>
<keyword evidence="3" id="KW-0547">Nucleotide-binding</keyword>
<accession>A0ABV3GRG6</accession>
<evidence type="ECO:0000256" key="4">
    <source>
        <dbReference type="ARBA" id="ARBA00022840"/>
    </source>
</evidence>
<comment type="caution">
    <text evidence="7">The sequence shown here is derived from an EMBL/GenBank/DDBJ whole genome shotgun (WGS) entry which is preliminary data.</text>
</comment>
<dbReference type="EMBL" id="JBFALK010000028">
    <property type="protein sequence ID" value="MEV0974233.1"/>
    <property type="molecule type" value="Genomic_DNA"/>
</dbReference>
<evidence type="ECO:0000256" key="3">
    <source>
        <dbReference type="ARBA" id="ARBA00022741"/>
    </source>
</evidence>
<dbReference type="RefSeq" id="WP_358140593.1">
    <property type="nucleotide sequence ID" value="NZ_JBFALK010000028.1"/>
</dbReference>
<sequence length="322" mass="34018">MTFPATAPSPAPVTATVTIRGLTKRYGRAVVLDGLSLEFGRGVTGLLGPNGAGKTTLLRCLATTLAPDGGEVRALGLDPSDPGGRTDLRRRLGYLPQSPGFYPHFTVFELVEYVAILKELTDRRERHREVRRVLRETDLTDLAATKVRKLSGGMRQRLALSQSLLGDPDLLILDEPTVGLDPEQRMRFRALVSRLGESRTVLLSTHQTEDVAALCERVIVMRDGAEAFQGTPGGLAATAAGQVWLSDHPPAEKGLFWRTADGRYRTLGARPPSGVPADPGVEDGYLLLLGEGAGGPSDEPSGGSAGESGSRSAGASDGGEGA</sequence>